<dbReference type="EMBL" id="CP098248">
    <property type="protein sequence ID" value="WAV97788.1"/>
    <property type="molecule type" value="Genomic_DNA"/>
</dbReference>
<sequence>MRSVISTGESMQMNREAEGGSVAFFNKEKKPENGTAMCAIHESVEFILNSRINRQPWQTALETCLTGYRVDGPDRSDRELVCEEIVRAIQCNEKRVSNVQAVAGMAPDGDTPFIRVSWNVASTGRYDELVLWFPFG</sequence>
<organism evidence="1 2">
    <name type="scientific">Oxalobacter aliiformigenes</name>
    <dbReference type="NCBI Taxonomy" id="2946593"/>
    <lineage>
        <taxon>Bacteria</taxon>
        <taxon>Pseudomonadati</taxon>
        <taxon>Pseudomonadota</taxon>
        <taxon>Betaproteobacteria</taxon>
        <taxon>Burkholderiales</taxon>
        <taxon>Oxalobacteraceae</taxon>
        <taxon>Oxalobacter</taxon>
    </lineage>
</organism>
<dbReference type="RefSeq" id="WP_269265327.1">
    <property type="nucleotide sequence ID" value="NZ_CP098248.1"/>
</dbReference>
<gene>
    <name evidence="1" type="ORF">NB645_03415</name>
</gene>
<evidence type="ECO:0008006" key="3">
    <source>
        <dbReference type="Google" id="ProtNLM"/>
    </source>
</evidence>
<proteinExistence type="predicted"/>
<protein>
    <recommendedName>
        <fullName evidence="3">Bacterial CdiA-CT RNAse A domain-containing protein</fullName>
    </recommendedName>
</protein>
<dbReference type="Gene3D" id="3.10.450.40">
    <property type="match status" value="1"/>
</dbReference>
<dbReference type="Proteomes" id="UP001164794">
    <property type="component" value="Chromosome"/>
</dbReference>
<reference evidence="1" key="1">
    <citation type="journal article" date="2022" name="Front. Microbiol.">
        <title>New perspectives on an old grouping: The genomic and phenotypic variability of Oxalobacter formigenes and the implications for calcium oxalate stone prevention.</title>
        <authorList>
            <person name="Chmiel J.A."/>
            <person name="Carr C."/>
            <person name="Stuivenberg G.A."/>
            <person name="Venema R."/>
            <person name="Chanyi R.M."/>
            <person name="Al K.F."/>
            <person name="Giguere D."/>
            <person name="Say H."/>
            <person name="Akouris P.P."/>
            <person name="Dominguez Romero S.A."/>
            <person name="Kwong A."/>
            <person name="Tai V."/>
            <person name="Koval S.F."/>
            <person name="Razvi H."/>
            <person name="Bjazevic J."/>
            <person name="Burton J.P."/>
        </authorList>
    </citation>
    <scope>NUCLEOTIDE SEQUENCE</scope>
    <source>
        <strain evidence="1">HOxNP-1</strain>
    </source>
</reference>
<keyword evidence="2" id="KW-1185">Reference proteome</keyword>
<dbReference type="SUPFAM" id="SSF160719">
    <property type="entry name" value="gpW/gp25-like"/>
    <property type="match status" value="1"/>
</dbReference>
<accession>A0ABY7JKW5</accession>
<name>A0ABY7JKW5_9BURK</name>
<evidence type="ECO:0000313" key="2">
    <source>
        <dbReference type="Proteomes" id="UP001164794"/>
    </source>
</evidence>
<evidence type="ECO:0000313" key="1">
    <source>
        <dbReference type="EMBL" id="WAV97788.1"/>
    </source>
</evidence>